<organism evidence="11 12">
    <name type="scientific">Williamsia limnetica</name>
    <dbReference type="NCBI Taxonomy" id="882452"/>
    <lineage>
        <taxon>Bacteria</taxon>
        <taxon>Bacillati</taxon>
        <taxon>Actinomycetota</taxon>
        <taxon>Actinomycetes</taxon>
        <taxon>Mycobacteriales</taxon>
        <taxon>Nocardiaceae</taxon>
        <taxon>Williamsia</taxon>
    </lineage>
</organism>
<keyword evidence="3" id="KW-0479">Metal-binding</keyword>
<evidence type="ECO:0000256" key="6">
    <source>
        <dbReference type="ARBA" id="ARBA00022777"/>
    </source>
</evidence>
<keyword evidence="4" id="KW-0545">Nucleotide biosynthesis</keyword>
<dbReference type="AlphaFoldDB" id="A0A318RCW7"/>
<evidence type="ECO:0000313" key="12">
    <source>
        <dbReference type="Proteomes" id="UP000247591"/>
    </source>
</evidence>
<evidence type="ECO:0000259" key="10">
    <source>
        <dbReference type="Pfam" id="PF13793"/>
    </source>
</evidence>
<protein>
    <recommendedName>
        <fullName evidence="1">ribose-phosphate diphosphokinase</fullName>
        <ecNumber evidence="1">2.7.6.1</ecNumber>
    </recommendedName>
</protein>
<comment type="catalytic activity">
    <reaction evidence="9">
        <text>D-ribose 5-phosphate + ATP = 5-phospho-alpha-D-ribose 1-diphosphate + AMP + H(+)</text>
        <dbReference type="Rhea" id="RHEA:15609"/>
        <dbReference type="ChEBI" id="CHEBI:15378"/>
        <dbReference type="ChEBI" id="CHEBI:30616"/>
        <dbReference type="ChEBI" id="CHEBI:58017"/>
        <dbReference type="ChEBI" id="CHEBI:78346"/>
        <dbReference type="ChEBI" id="CHEBI:456215"/>
        <dbReference type="EC" id="2.7.6.1"/>
    </reaction>
</comment>
<evidence type="ECO:0000256" key="9">
    <source>
        <dbReference type="ARBA" id="ARBA00049535"/>
    </source>
</evidence>
<dbReference type="NCBIfam" id="TIGR01251">
    <property type="entry name" value="ribP_PPkin"/>
    <property type="match status" value="1"/>
</dbReference>
<dbReference type="NCBIfam" id="NF002320">
    <property type="entry name" value="PRK01259.1"/>
    <property type="match status" value="1"/>
</dbReference>
<dbReference type="SUPFAM" id="SSF53271">
    <property type="entry name" value="PRTase-like"/>
    <property type="match status" value="1"/>
</dbReference>
<dbReference type="CDD" id="cd06223">
    <property type="entry name" value="PRTases_typeI"/>
    <property type="match status" value="1"/>
</dbReference>
<sequence>MTTSLPFGFQKKLMMFSGRANPALAASIASHLQVDLGLITLKTFSSGEVYCRFDESVRGADVFLIQPMCANPEEGLNANDALVELLVMIDAAVGASAHRVVAVTPWFGYSRQDKKSAPREPISARMVARILEATGVDRVLTMDLHAGQLQGFFSIPVDHMTALMMLADHFADLDDDLVVVAPDAGRVKLNKQFATRIGAGLAIMDKERPQQQVAEITNVIGDVRGKTAIIVDDIIDTAGTLRAAGEAVQQAGSRRVFAAATHAVFSGRAYENLSDSPFERIVVTDTIPLRPGAPSTIDVVSCAPMLADTIGRIFTDNSVSEVFGGKNHVF</sequence>
<keyword evidence="6 11" id="KW-0418">Kinase</keyword>
<dbReference type="InterPro" id="IPR005946">
    <property type="entry name" value="Rib-P_diPkinase"/>
</dbReference>
<dbReference type="InterPro" id="IPR000836">
    <property type="entry name" value="PRTase_dom"/>
</dbReference>
<dbReference type="OrthoDB" id="9777067at2"/>
<dbReference type="PANTHER" id="PTHR10210:SF41">
    <property type="entry name" value="RIBOSE-PHOSPHATE PYROPHOSPHOKINASE 1, CHLOROPLASTIC"/>
    <property type="match status" value="1"/>
</dbReference>
<dbReference type="FunFam" id="3.40.50.2020:FF:000014">
    <property type="entry name" value="Ribose-phosphate pyrophosphokinase 1"/>
    <property type="match status" value="1"/>
</dbReference>
<dbReference type="SMART" id="SM01400">
    <property type="entry name" value="Pribosyltran_N"/>
    <property type="match status" value="1"/>
</dbReference>
<dbReference type="InterPro" id="IPR029057">
    <property type="entry name" value="PRTase-like"/>
</dbReference>
<evidence type="ECO:0000256" key="4">
    <source>
        <dbReference type="ARBA" id="ARBA00022727"/>
    </source>
</evidence>
<keyword evidence="12" id="KW-1185">Reference proteome</keyword>
<keyword evidence="5" id="KW-0547">Nucleotide-binding</keyword>
<dbReference type="Gene3D" id="3.40.50.2020">
    <property type="match status" value="2"/>
</dbReference>
<evidence type="ECO:0000256" key="1">
    <source>
        <dbReference type="ARBA" id="ARBA00013247"/>
    </source>
</evidence>
<feature type="domain" description="Ribose-phosphate pyrophosphokinase N-terminal" evidence="10">
    <location>
        <begin position="13"/>
        <end position="135"/>
    </location>
</feature>
<name>A0A318RCW7_WILLI</name>
<dbReference type="Pfam" id="PF14572">
    <property type="entry name" value="Pribosyl_synth"/>
    <property type="match status" value="1"/>
</dbReference>
<dbReference type="EMBL" id="QJSP01000035">
    <property type="protein sequence ID" value="PYE11677.1"/>
    <property type="molecule type" value="Genomic_DNA"/>
</dbReference>
<dbReference type="GO" id="GO:0000287">
    <property type="term" value="F:magnesium ion binding"/>
    <property type="evidence" value="ECO:0007669"/>
    <property type="project" value="InterPro"/>
</dbReference>
<dbReference type="Proteomes" id="UP000247591">
    <property type="component" value="Unassembled WGS sequence"/>
</dbReference>
<keyword evidence="2" id="KW-0808">Transferase</keyword>
<dbReference type="GO" id="GO:0004749">
    <property type="term" value="F:ribose phosphate diphosphokinase activity"/>
    <property type="evidence" value="ECO:0007669"/>
    <property type="project" value="UniProtKB-EC"/>
</dbReference>
<gene>
    <name evidence="11" type="ORF">DFR67_13511</name>
</gene>
<dbReference type="GO" id="GO:0006015">
    <property type="term" value="P:5-phosphoribose 1-diphosphate biosynthetic process"/>
    <property type="evidence" value="ECO:0007669"/>
    <property type="project" value="TreeGrafter"/>
</dbReference>
<evidence type="ECO:0000313" key="11">
    <source>
        <dbReference type="EMBL" id="PYE11677.1"/>
    </source>
</evidence>
<keyword evidence="8" id="KW-0460">Magnesium</keyword>
<keyword evidence="7" id="KW-0067">ATP-binding</keyword>
<dbReference type="GO" id="GO:0006164">
    <property type="term" value="P:purine nucleotide biosynthetic process"/>
    <property type="evidence" value="ECO:0007669"/>
    <property type="project" value="TreeGrafter"/>
</dbReference>
<proteinExistence type="predicted"/>
<dbReference type="GO" id="GO:0002189">
    <property type="term" value="C:ribose phosphate diphosphokinase complex"/>
    <property type="evidence" value="ECO:0007669"/>
    <property type="project" value="TreeGrafter"/>
</dbReference>
<evidence type="ECO:0000256" key="5">
    <source>
        <dbReference type="ARBA" id="ARBA00022741"/>
    </source>
</evidence>
<comment type="caution">
    <text evidence="11">The sequence shown here is derived from an EMBL/GenBank/DDBJ whole genome shotgun (WGS) entry which is preliminary data.</text>
</comment>
<dbReference type="PANTHER" id="PTHR10210">
    <property type="entry name" value="RIBOSE-PHOSPHATE DIPHOSPHOKINASE FAMILY MEMBER"/>
    <property type="match status" value="1"/>
</dbReference>
<dbReference type="GO" id="GO:0005524">
    <property type="term" value="F:ATP binding"/>
    <property type="evidence" value="ECO:0007669"/>
    <property type="project" value="UniProtKB-KW"/>
</dbReference>
<dbReference type="EC" id="2.7.6.1" evidence="1"/>
<evidence type="ECO:0000256" key="3">
    <source>
        <dbReference type="ARBA" id="ARBA00022723"/>
    </source>
</evidence>
<dbReference type="RefSeq" id="WP_110473059.1">
    <property type="nucleotide sequence ID" value="NZ_QJSP01000035.1"/>
</dbReference>
<dbReference type="Pfam" id="PF13793">
    <property type="entry name" value="Pribosyltran_N"/>
    <property type="match status" value="1"/>
</dbReference>
<evidence type="ECO:0000256" key="7">
    <source>
        <dbReference type="ARBA" id="ARBA00022840"/>
    </source>
</evidence>
<dbReference type="InterPro" id="IPR029099">
    <property type="entry name" value="Pribosyltran_N"/>
</dbReference>
<dbReference type="GO" id="GO:0005737">
    <property type="term" value="C:cytoplasm"/>
    <property type="evidence" value="ECO:0007669"/>
    <property type="project" value="TreeGrafter"/>
</dbReference>
<dbReference type="FunFam" id="3.40.50.2020:FF:000002">
    <property type="entry name" value="Ribose-phosphate pyrophosphokinase"/>
    <property type="match status" value="1"/>
</dbReference>
<evidence type="ECO:0000256" key="2">
    <source>
        <dbReference type="ARBA" id="ARBA00022679"/>
    </source>
</evidence>
<reference evidence="11 12" key="1">
    <citation type="submission" date="2018-06" db="EMBL/GenBank/DDBJ databases">
        <title>Genomic Encyclopedia of Type Strains, Phase IV (KMG-IV): sequencing the most valuable type-strain genomes for metagenomic binning, comparative biology and taxonomic classification.</title>
        <authorList>
            <person name="Goeker M."/>
        </authorList>
    </citation>
    <scope>NUCLEOTIDE SEQUENCE [LARGE SCALE GENOMIC DNA]</scope>
    <source>
        <strain evidence="11 12">DSM 45521</strain>
    </source>
</reference>
<accession>A0A318RCW7</accession>
<dbReference type="GO" id="GO:0016301">
    <property type="term" value="F:kinase activity"/>
    <property type="evidence" value="ECO:0007669"/>
    <property type="project" value="UniProtKB-KW"/>
</dbReference>
<evidence type="ECO:0000256" key="8">
    <source>
        <dbReference type="ARBA" id="ARBA00022842"/>
    </source>
</evidence>